<dbReference type="InterPro" id="IPR058163">
    <property type="entry name" value="LysR-type_TF_proteobact-type"/>
</dbReference>
<proteinExistence type="inferred from homology"/>
<feature type="domain" description="HTH lysR-type" evidence="5">
    <location>
        <begin position="6"/>
        <end position="63"/>
    </location>
</feature>
<dbReference type="EMBL" id="JBAFUR010000003">
    <property type="protein sequence ID" value="MFG1252958.1"/>
    <property type="molecule type" value="Genomic_DNA"/>
</dbReference>
<dbReference type="Gene3D" id="1.10.10.10">
    <property type="entry name" value="Winged helix-like DNA-binding domain superfamily/Winged helix DNA-binding domain"/>
    <property type="match status" value="1"/>
</dbReference>
<evidence type="ECO:0000256" key="3">
    <source>
        <dbReference type="ARBA" id="ARBA00023125"/>
    </source>
</evidence>
<dbReference type="Proteomes" id="UP001604043">
    <property type="component" value="Unassembled WGS sequence"/>
</dbReference>
<dbReference type="InterPro" id="IPR000847">
    <property type="entry name" value="LysR_HTH_N"/>
</dbReference>
<dbReference type="InterPro" id="IPR036388">
    <property type="entry name" value="WH-like_DNA-bd_sf"/>
</dbReference>
<dbReference type="InterPro" id="IPR005119">
    <property type="entry name" value="LysR_subst-bd"/>
</dbReference>
<dbReference type="PROSITE" id="PS50931">
    <property type="entry name" value="HTH_LYSR"/>
    <property type="match status" value="1"/>
</dbReference>
<dbReference type="PRINTS" id="PR00039">
    <property type="entry name" value="HTHLYSR"/>
</dbReference>
<dbReference type="CDD" id="cd08432">
    <property type="entry name" value="PBP2_GcdR_TrpI_HvrB_AmpR_like"/>
    <property type="match status" value="1"/>
</dbReference>
<evidence type="ECO:0000256" key="4">
    <source>
        <dbReference type="ARBA" id="ARBA00023163"/>
    </source>
</evidence>
<dbReference type="PANTHER" id="PTHR30537">
    <property type="entry name" value="HTH-TYPE TRANSCRIPTIONAL REGULATOR"/>
    <property type="match status" value="1"/>
</dbReference>
<dbReference type="SUPFAM" id="SSF46785">
    <property type="entry name" value="Winged helix' DNA-binding domain"/>
    <property type="match status" value="1"/>
</dbReference>
<dbReference type="PANTHER" id="PTHR30537:SF74">
    <property type="entry name" value="HTH-TYPE TRANSCRIPTIONAL REGULATOR TRPI"/>
    <property type="match status" value="1"/>
</dbReference>
<organism evidence="6 7">
    <name type="scientific">Xanthobacter aminoxidans</name>
    <dbReference type="NCBI Taxonomy" id="186280"/>
    <lineage>
        <taxon>Bacteria</taxon>
        <taxon>Pseudomonadati</taxon>
        <taxon>Pseudomonadota</taxon>
        <taxon>Alphaproteobacteria</taxon>
        <taxon>Hyphomicrobiales</taxon>
        <taxon>Xanthobacteraceae</taxon>
        <taxon>Xanthobacter</taxon>
    </lineage>
</organism>
<evidence type="ECO:0000256" key="1">
    <source>
        <dbReference type="ARBA" id="ARBA00009437"/>
    </source>
</evidence>
<comment type="similarity">
    <text evidence="1">Belongs to the LysR transcriptional regulatory family.</text>
</comment>
<keyword evidence="7" id="KW-1185">Reference proteome</keyword>
<evidence type="ECO:0000313" key="7">
    <source>
        <dbReference type="Proteomes" id="UP001604043"/>
    </source>
</evidence>
<reference evidence="6 7" key="1">
    <citation type="submission" date="2024-02" db="EMBL/GenBank/DDBJ databases">
        <title>Expansion and revision of Xanthobacter and proposal of Roseixanthobacter gen. nov.</title>
        <authorList>
            <person name="Soltysiak M.P.M."/>
            <person name="Jalihal A."/>
            <person name="Ory A."/>
            <person name="Chrisophersen C."/>
            <person name="Lee A.D."/>
            <person name="Boulton J."/>
            <person name="Springer M."/>
        </authorList>
    </citation>
    <scope>NUCLEOTIDE SEQUENCE [LARGE SCALE GENOMIC DNA]</scope>
    <source>
        <strain evidence="6 7">CB5</strain>
    </source>
</reference>
<evidence type="ECO:0000259" key="5">
    <source>
        <dbReference type="PROSITE" id="PS50931"/>
    </source>
</evidence>
<dbReference type="Pfam" id="PF03466">
    <property type="entry name" value="LysR_substrate"/>
    <property type="match status" value="1"/>
</dbReference>
<gene>
    <name evidence="6" type="ORF">V5F30_12170</name>
</gene>
<dbReference type="SUPFAM" id="SSF53850">
    <property type="entry name" value="Periplasmic binding protein-like II"/>
    <property type="match status" value="1"/>
</dbReference>
<evidence type="ECO:0000313" key="6">
    <source>
        <dbReference type="EMBL" id="MFG1252958.1"/>
    </source>
</evidence>
<name>A0ABW6ZII8_9HYPH</name>
<keyword evidence="4" id="KW-0804">Transcription</keyword>
<dbReference type="RefSeq" id="WP_394008982.1">
    <property type="nucleotide sequence ID" value="NZ_JBAFUR010000003.1"/>
</dbReference>
<protein>
    <submittedName>
        <fullName evidence="6">LysR substrate-binding domain-containing protein</fullName>
    </submittedName>
</protein>
<dbReference type="Pfam" id="PF00126">
    <property type="entry name" value="HTH_1"/>
    <property type="match status" value="1"/>
</dbReference>
<keyword evidence="2" id="KW-0805">Transcription regulation</keyword>
<accession>A0ABW6ZII8</accession>
<evidence type="ECO:0000256" key="2">
    <source>
        <dbReference type="ARBA" id="ARBA00023015"/>
    </source>
</evidence>
<dbReference type="InterPro" id="IPR036390">
    <property type="entry name" value="WH_DNA-bd_sf"/>
</dbReference>
<dbReference type="Gene3D" id="3.40.190.10">
    <property type="entry name" value="Periplasmic binding protein-like II"/>
    <property type="match status" value="2"/>
</dbReference>
<comment type="caution">
    <text evidence="6">The sequence shown here is derived from an EMBL/GenBank/DDBJ whole genome shotgun (WGS) entry which is preliminary data.</text>
</comment>
<keyword evidence="3" id="KW-0238">DNA-binding</keyword>
<sequence>MKRRLPPLLALRAFEAAGRHLSFSKAADELNVTQGAISRQIKLLEDFLHAPLFRRLTRQVELTPFGQSYLAAAISALDEIERATVQSLQEARSLSVSVLPTIGVLWLMQRLTTFMMTYPEIRLQVSSSLEPVNFKREGVDVALRVGKLPGATFDPNAPQIDFRMTDTWDDVSVTPLWEDRITPVMSRRLFERHGPLTSLDDLGRFRLIHNQKRPDCWAAWLHAAGAAPTQGAGRVDVGHSFMAVMAARDGEGVACVPTIEIDNVDWRDELVKPFELSVRSAGGYYLLCPRDKALTSEVKLFSGWLVGQC</sequence>